<dbReference type="InterPro" id="IPR017896">
    <property type="entry name" value="4Fe4S_Fe-S-bd"/>
</dbReference>
<keyword evidence="4" id="KW-0411">Iron-sulfur</keyword>
<dbReference type="GO" id="GO:0051539">
    <property type="term" value="F:4 iron, 4 sulfur cluster binding"/>
    <property type="evidence" value="ECO:0007669"/>
    <property type="project" value="UniProtKB-KW"/>
</dbReference>
<dbReference type="InterPro" id="IPR017900">
    <property type="entry name" value="4Fe4S_Fe_S_CS"/>
</dbReference>
<evidence type="ECO:0000313" key="7">
    <source>
        <dbReference type="Proteomes" id="UP000011134"/>
    </source>
</evidence>
<dbReference type="EMBL" id="AMZO01000026">
    <property type="protein sequence ID" value="ELR64487.1"/>
    <property type="molecule type" value="Genomic_DNA"/>
</dbReference>
<dbReference type="InterPro" id="IPR050294">
    <property type="entry name" value="RnfB_subfamily"/>
</dbReference>
<dbReference type="GO" id="GO:0046872">
    <property type="term" value="F:metal ion binding"/>
    <property type="evidence" value="ECO:0007669"/>
    <property type="project" value="UniProtKB-KW"/>
</dbReference>
<accession>L8JAJ6</accession>
<keyword evidence="1" id="KW-0004">4Fe-4S</keyword>
<feature type="domain" description="4Fe-4S ferredoxin-type" evidence="5">
    <location>
        <begin position="93"/>
        <end position="122"/>
    </location>
</feature>
<dbReference type="PATRIC" id="fig|1056511.3.peg.3584"/>
<dbReference type="PANTHER" id="PTHR42859:SF16">
    <property type="entry name" value="FORMATE HYDROGENLYASE SUBUNIT 2-RELATED"/>
    <property type="match status" value="1"/>
</dbReference>
<evidence type="ECO:0000256" key="1">
    <source>
        <dbReference type="ARBA" id="ARBA00022485"/>
    </source>
</evidence>
<dbReference type="PROSITE" id="PS51379">
    <property type="entry name" value="4FE4S_FER_2"/>
    <property type="match status" value="1"/>
</dbReference>
<gene>
    <name evidence="6" type="ORF">C942_02511</name>
</gene>
<evidence type="ECO:0000256" key="4">
    <source>
        <dbReference type="ARBA" id="ARBA00023014"/>
    </source>
</evidence>
<keyword evidence="3" id="KW-0408">Iron</keyword>
<evidence type="ECO:0000256" key="3">
    <source>
        <dbReference type="ARBA" id="ARBA00023004"/>
    </source>
</evidence>
<evidence type="ECO:0000256" key="2">
    <source>
        <dbReference type="ARBA" id="ARBA00022723"/>
    </source>
</evidence>
<proteinExistence type="predicted"/>
<dbReference type="SUPFAM" id="SSF54862">
    <property type="entry name" value="4Fe-4S ferredoxins"/>
    <property type="match status" value="1"/>
</dbReference>
<name>L8JAJ6_9GAMM</name>
<dbReference type="Pfam" id="PF12800">
    <property type="entry name" value="Fer4_4"/>
    <property type="match status" value="1"/>
</dbReference>
<dbReference type="CDD" id="cd10554">
    <property type="entry name" value="HycB_like"/>
    <property type="match status" value="1"/>
</dbReference>
<sequence>MNNKAGVMKELENNIIYADAQKCLGCHSCELACAVAHGGKGGIIDSVINKLPLFSRTKVVVSDGVMMPMQCRQCEDAPCAKVCPTGACRQENDQVQIVEENCVGCKLCVMVCPFGVITVKRDVFKDDGCSTNQGVALKCDLCTTWRMENGKQEPACVEACPTKAIKLINLHEYRMALVQARAKELAQSQKHLNLTLRKL</sequence>
<organism evidence="6 7">
    <name type="scientific">Photobacterium marinum</name>
    <dbReference type="NCBI Taxonomy" id="1056511"/>
    <lineage>
        <taxon>Bacteria</taxon>
        <taxon>Pseudomonadati</taxon>
        <taxon>Pseudomonadota</taxon>
        <taxon>Gammaproteobacteria</taxon>
        <taxon>Vibrionales</taxon>
        <taxon>Vibrionaceae</taxon>
        <taxon>Photobacterium</taxon>
    </lineage>
</organism>
<dbReference type="PANTHER" id="PTHR42859">
    <property type="entry name" value="OXIDOREDUCTASE"/>
    <property type="match status" value="1"/>
</dbReference>
<comment type="caution">
    <text evidence="6">The sequence shown here is derived from an EMBL/GenBank/DDBJ whole genome shotgun (WGS) entry which is preliminary data.</text>
</comment>
<dbReference type="PROSITE" id="PS00198">
    <property type="entry name" value="4FE4S_FER_1"/>
    <property type="match status" value="1"/>
</dbReference>
<dbReference type="AlphaFoldDB" id="L8JAJ6"/>
<protein>
    <submittedName>
        <fullName evidence="6">CO dehydrogenase iron-sulfur protein CooF</fullName>
    </submittedName>
</protein>
<dbReference type="Gene3D" id="3.30.70.20">
    <property type="match status" value="2"/>
</dbReference>
<evidence type="ECO:0000313" key="6">
    <source>
        <dbReference type="EMBL" id="ELR64487.1"/>
    </source>
</evidence>
<evidence type="ECO:0000259" key="5">
    <source>
        <dbReference type="PROSITE" id="PS51379"/>
    </source>
</evidence>
<dbReference type="Pfam" id="PF13247">
    <property type="entry name" value="Fer4_11"/>
    <property type="match status" value="1"/>
</dbReference>
<reference evidence="6 7" key="1">
    <citation type="submission" date="2012-12" db="EMBL/GenBank/DDBJ databases">
        <title>Genome Assembly of Photobacterium sp. AK15.</title>
        <authorList>
            <person name="Khatri I."/>
            <person name="Vaidya B."/>
            <person name="Srinivas T.N.R."/>
            <person name="Subramanian S."/>
            <person name="Pinnaka A."/>
        </authorList>
    </citation>
    <scope>NUCLEOTIDE SEQUENCE [LARGE SCALE GENOMIC DNA]</scope>
    <source>
        <strain evidence="6 7">AK15</strain>
    </source>
</reference>
<keyword evidence="2" id="KW-0479">Metal-binding</keyword>
<keyword evidence="7" id="KW-1185">Reference proteome</keyword>
<dbReference type="Proteomes" id="UP000011134">
    <property type="component" value="Unassembled WGS sequence"/>
</dbReference>